<dbReference type="Proteomes" id="UP001341840">
    <property type="component" value="Unassembled WGS sequence"/>
</dbReference>
<accession>A0ABU6Q8K0</accession>
<sequence>MDVYFYSGPDNVNFPVGGRSANVKLSFLNQLETKSTIIEESENVQLKQGDNVVCSLCMNLERFHDLVQDGFFVNDTCIIVAEVCVNDLGLLDHNHPRLFVDFMGLCKIQKEYVQLLEKSCAKHPSLVKSHLKRKRSQRFKECSFSALGKLLHFLETKKLRDMMSYDVRQELQDLWDGVEMRFDYDLSWLEPHVKSALTYFEKATKVKKLKGDVADLQEKSKSLKAKAIAMNADLEITKKELAMAEEGFVERDLDDKIGCGLIP</sequence>
<gene>
    <name evidence="2" type="ORF">PIB30_020585</name>
</gene>
<organism evidence="2 3">
    <name type="scientific">Stylosanthes scabra</name>
    <dbReference type="NCBI Taxonomy" id="79078"/>
    <lineage>
        <taxon>Eukaryota</taxon>
        <taxon>Viridiplantae</taxon>
        <taxon>Streptophyta</taxon>
        <taxon>Embryophyta</taxon>
        <taxon>Tracheophyta</taxon>
        <taxon>Spermatophyta</taxon>
        <taxon>Magnoliopsida</taxon>
        <taxon>eudicotyledons</taxon>
        <taxon>Gunneridae</taxon>
        <taxon>Pentapetalae</taxon>
        <taxon>rosids</taxon>
        <taxon>fabids</taxon>
        <taxon>Fabales</taxon>
        <taxon>Fabaceae</taxon>
        <taxon>Papilionoideae</taxon>
        <taxon>50 kb inversion clade</taxon>
        <taxon>dalbergioids sensu lato</taxon>
        <taxon>Dalbergieae</taxon>
        <taxon>Pterocarpus clade</taxon>
        <taxon>Stylosanthes</taxon>
    </lineage>
</organism>
<proteinExistence type="predicted"/>
<dbReference type="InterPro" id="IPR050804">
    <property type="entry name" value="MCC"/>
</dbReference>
<dbReference type="EMBL" id="JASCZI010000066">
    <property type="protein sequence ID" value="MED6108138.1"/>
    <property type="molecule type" value="Genomic_DNA"/>
</dbReference>
<feature type="coiled-coil region" evidence="1">
    <location>
        <begin position="206"/>
        <end position="233"/>
    </location>
</feature>
<dbReference type="Gene3D" id="2.60.210.10">
    <property type="entry name" value="Apoptosis, Tumor Necrosis Factor Receptor Associated Protein 2, Chain A"/>
    <property type="match status" value="1"/>
</dbReference>
<comment type="caution">
    <text evidence="2">The sequence shown here is derived from an EMBL/GenBank/DDBJ whole genome shotgun (WGS) entry which is preliminary data.</text>
</comment>
<keyword evidence="1" id="KW-0175">Coiled coil</keyword>
<evidence type="ECO:0000313" key="2">
    <source>
        <dbReference type="EMBL" id="MED6108138.1"/>
    </source>
</evidence>
<protein>
    <recommendedName>
        <fullName evidence="4">MATH domain-containing protein</fullName>
    </recommendedName>
</protein>
<evidence type="ECO:0000313" key="3">
    <source>
        <dbReference type="Proteomes" id="UP001341840"/>
    </source>
</evidence>
<name>A0ABU6Q8K0_9FABA</name>
<keyword evidence="3" id="KW-1185">Reference proteome</keyword>
<reference evidence="2 3" key="1">
    <citation type="journal article" date="2023" name="Plants (Basel)">
        <title>Bridging the Gap: Combining Genomics and Transcriptomics Approaches to Understand Stylosanthes scabra, an Orphan Legume from the Brazilian Caatinga.</title>
        <authorList>
            <person name="Ferreira-Neto J.R.C."/>
            <person name="da Silva M.D."/>
            <person name="Binneck E."/>
            <person name="de Melo N.F."/>
            <person name="da Silva R.H."/>
            <person name="de Melo A.L.T.M."/>
            <person name="Pandolfi V."/>
            <person name="Bustamante F.O."/>
            <person name="Brasileiro-Vidal A.C."/>
            <person name="Benko-Iseppon A.M."/>
        </authorList>
    </citation>
    <scope>NUCLEOTIDE SEQUENCE [LARGE SCALE GENOMIC DNA]</scope>
    <source>
        <tissue evidence="2">Leaves</tissue>
    </source>
</reference>
<dbReference type="PANTHER" id="PTHR46236:SF35">
    <property type="entry name" value="MATH DOMAIN-CONTAINING PROTEIN"/>
    <property type="match status" value="1"/>
</dbReference>
<evidence type="ECO:0000256" key="1">
    <source>
        <dbReference type="SAM" id="Coils"/>
    </source>
</evidence>
<dbReference type="PANTHER" id="PTHR46236">
    <property type="entry name" value="TRAF-LIKE SUPERFAMILY PROTEIN"/>
    <property type="match status" value="1"/>
</dbReference>
<dbReference type="InterPro" id="IPR008974">
    <property type="entry name" value="TRAF-like"/>
</dbReference>
<evidence type="ECO:0008006" key="4">
    <source>
        <dbReference type="Google" id="ProtNLM"/>
    </source>
</evidence>